<feature type="signal peptide" evidence="1">
    <location>
        <begin position="1"/>
        <end position="21"/>
    </location>
</feature>
<name>A0A7W8JA04_9BACT</name>
<reference evidence="2 3" key="1">
    <citation type="submission" date="2020-08" db="EMBL/GenBank/DDBJ databases">
        <title>Genomic Encyclopedia of Type Strains, Phase IV (KMG-V): Genome sequencing to study the core and pangenomes of soil and plant-associated prokaryotes.</title>
        <authorList>
            <person name="Whitman W."/>
        </authorList>
    </citation>
    <scope>NUCLEOTIDE SEQUENCE [LARGE SCALE GENOMIC DNA]</scope>
    <source>
        <strain evidence="2 3">M8US30</strain>
    </source>
</reference>
<organism evidence="2 3">
    <name type="scientific">Tunturiibacter lichenicola</name>
    <dbReference type="NCBI Taxonomy" id="2051959"/>
    <lineage>
        <taxon>Bacteria</taxon>
        <taxon>Pseudomonadati</taxon>
        <taxon>Acidobacteriota</taxon>
        <taxon>Terriglobia</taxon>
        <taxon>Terriglobales</taxon>
        <taxon>Acidobacteriaceae</taxon>
        <taxon>Tunturiibacter</taxon>
    </lineage>
</organism>
<gene>
    <name evidence="2" type="ORF">HDF10_003169</name>
</gene>
<dbReference type="Gene3D" id="3.90.420.10">
    <property type="entry name" value="Oxidoreductase, molybdopterin-binding domain"/>
    <property type="match status" value="1"/>
</dbReference>
<keyword evidence="1" id="KW-0732">Signal</keyword>
<comment type="caution">
    <text evidence="2">The sequence shown here is derived from an EMBL/GenBank/DDBJ whole genome shotgun (WGS) entry which is preliminary data.</text>
</comment>
<evidence type="ECO:0000313" key="3">
    <source>
        <dbReference type="Proteomes" id="UP000569092"/>
    </source>
</evidence>
<proteinExistence type="predicted"/>
<dbReference type="Proteomes" id="UP000569092">
    <property type="component" value="Unassembled WGS sequence"/>
</dbReference>
<protein>
    <recommendedName>
        <fullName evidence="4">Oxidoreductase molybdopterin-binding domain-containing protein</fullName>
    </recommendedName>
</protein>
<evidence type="ECO:0008006" key="4">
    <source>
        <dbReference type="Google" id="ProtNLM"/>
    </source>
</evidence>
<dbReference type="EMBL" id="JACHDZ010000005">
    <property type="protein sequence ID" value="MBB5345178.1"/>
    <property type="molecule type" value="Genomic_DNA"/>
</dbReference>
<dbReference type="InterPro" id="IPR036374">
    <property type="entry name" value="OxRdtase_Mopterin-bd_sf"/>
</dbReference>
<evidence type="ECO:0000256" key="1">
    <source>
        <dbReference type="SAM" id="SignalP"/>
    </source>
</evidence>
<accession>A0A7W8JA04</accession>
<sequence length="183" mass="19594">MKTASLSLSMLVSFCFAGVIAATASAQTVPMGVMAEHQHAPAQPSTSLVLTVDGKATTLSVADLSAMPQTTITVHNEHTKVDETYSGVLLGALLAKYGLPVDKTTHQKMLRSYLVAEGTDKYWVLYSVTEIEGSEHNDTVIVATGMGGKPLGEDGQFRLVDSEDKKPQRWVRNLSAITVKSAE</sequence>
<feature type="chain" id="PRO_5031439205" description="Oxidoreductase molybdopterin-binding domain-containing protein" evidence="1">
    <location>
        <begin position="22"/>
        <end position="183"/>
    </location>
</feature>
<dbReference type="AlphaFoldDB" id="A0A7W8JA04"/>
<evidence type="ECO:0000313" key="2">
    <source>
        <dbReference type="EMBL" id="MBB5345178.1"/>
    </source>
</evidence>
<dbReference type="SUPFAM" id="SSF56524">
    <property type="entry name" value="Oxidoreductase molybdopterin-binding domain"/>
    <property type="match status" value="1"/>
</dbReference>